<dbReference type="InterPro" id="IPR001969">
    <property type="entry name" value="Aspartic_peptidase_AS"/>
</dbReference>
<feature type="region of interest" description="Disordered" evidence="5">
    <location>
        <begin position="31"/>
        <end position="85"/>
    </location>
</feature>
<dbReference type="KEGG" id="pco:PHACADRAFT_212233"/>
<feature type="compositionally biased region" description="Low complexity" evidence="5">
    <location>
        <begin position="63"/>
        <end position="82"/>
    </location>
</feature>
<dbReference type="GO" id="GO:0004190">
    <property type="term" value="F:aspartic-type endopeptidase activity"/>
    <property type="evidence" value="ECO:0007669"/>
    <property type="project" value="UniProtKB-KW"/>
</dbReference>
<dbReference type="GeneID" id="18913212"/>
<evidence type="ECO:0000256" key="4">
    <source>
        <dbReference type="RuleBase" id="RU000454"/>
    </source>
</evidence>
<dbReference type="MEROPS" id="A01.019"/>
<keyword evidence="4" id="KW-0378">Hydrolase</keyword>
<keyword evidence="4" id="KW-0645">Protease</keyword>
<dbReference type="EMBL" id="JH930476">
    <property type="protein sequence ID" value="EKM51592.1"/>
    <property type="molecule type" value="Genomic_DNA"/>
</dbReference>
<sequence length="419" mass="44356">MSSTIPMGGRLVVGHARDIIARDRARALKMLRGPQPHGPPRHEGDYHDHDHHHGGSEAVGRQLATSSSSTGSGSSATALPSGDTGVDATDAAVSYTVEVGVGDPPTKYTLIVDTGSSNTWVGALKKYIVTKTSKNTGDTVNVVYGTGFFSGTEYIDKVTISPNLIIEQQSIGVASKSQDFNDIDGILGVGPTDRTQGTVSNQMEVPTVVDNLVSQNTIPTNLLGVFFEPTTKLGALNGELTFGGVDKSKITSDITFVPITTTAPASTWWGIEQSISYGGHTLTTGTTGIVDTGTTLLLLATEMFQVYQKATGGVLDATTGLLKVTQEQYENLQSLIFTIGGKKFEMTANAQIWPRSQSAVIGGDTDSIYLVVSDLGSSTQPGFQFVNGFAFLQRFYSAFDGLHEQVGFATTAFTYATTN</sequence>
<dbReference type="PANTHER" id="PTHR47966">
    <property type="entry name" value="BETA-SITE APP-CLEAVING ENZYME, ISOFORM A-RELATED"/>
    <property type="match status" value="1"/>
</dbReference>
<dbReference type="RefSeq" id="XP_007399403.1">
    <property type="nucleotide sequence ID" value="XM_007399341.1"/>
</dbReference>
<evidence type="ECO:0000313" key="8">
    <source>
        <dbReference type="Proteomes" id="UP000008370"/>
    </source>
</evidence>
<accession>K5WMP9</accession>
<comment type="similarity">
    <text evidence="1 4">Belongs to the peptidase A1 family.</text>
</comment>
<feature type="active site" evidence="3">
    <location>
        <position position="113"/>
    </location>
</feature>
<dbReference type="PRINTS" id="PR00792">
    <property type="entry name" value="PEPSIN"/>
</dbReference>
<feature type="active site" evidence="3">
    <location>
        <position position="291"/>
    </location>
</feature>
<dbReference type="AlphaFoldDB" id="K5WMP9"/>
<reference evidence="7 8" key="1">
    <citation type="journal article" date="2012" name="BMC Genomics">
        <title>Comparative genomics of the white-rot fungi, Phanerochaete carnosa and P. chrysosporium, to elucidate the genetic basis of the distinct wood types they colonize.</title>
        <authorList>
            <person name="Suzuki H."/>
            <person name="MacDonald J."/>
            <person name="Syed K."/>
            <person name="Salamov A."/>
            <person name="Hori C."/>
            <person name="Aerts A."/>
            <person name="Henrissat B."/>
            <person name="Wiebenga A."/>
            <person name="vanKuyk P.A."/>
            <person name="Barry K."/>
            <person name="Lindquist E."/>
            <person name="LaButti K."/>
            <person name="Lapidus A."/>
            <person name="Lucas S."/>
            <person name="Coutinho P."/>
            <person name="Gong Y."/>
            <person name="Samejima M."/>
            <person name="Mahadevan R."/>
            <person name="Abou-Zaid M."/>
            <person name="de Vries R.P."/>
            <person name="Igarashi K."/>
            <person name="Yadav J.S."/>
            <person name="Grigoriev I.V."/>
            <person name="Master E.R."/>
        </authorList>
    </citation>
    <scope>NUCLEOTIDE SEQUENCE [LARGE SCALE GENOMIC DNA]</scope>
    <source>
        <strain evidence="7 8">HHB-10118-sp</strain>
    </source>
</reference>
<dbReference type="InterPro" id="IPR034164">
    <property type="entry name" value="Pepsin-like_dom"/>
</dbReference>
<gene>
    <name evidence="7" type="ORF">PHACADRAFT_212233</name>
</gene>
<dbReference type="FunCoup" id="K5WMP9">
    <property type="interactions" value="60"/>
</dbReference>
<dbReference type="Pfam" id="PF00026">
    <property type="entry name" value="Asp"/>
    <property type="match status" value="1"/>
</dbReference>
<evidence type="ECO:0000259" key="6">
    <source>
        <dbReference type="PROSITE" id="PS51767"/>
    </source>
</evidence>
<dbReference type="GO" id="GO:0006508">
    <property type="term" value="P:proteolysis"/>
    <property type="evidence" value="ECO:0007669"/>
    <property type="project" value="UniProtKB-KW"/>
</dbReference>
<evidence type="ECO:0000256" key="3">
    <source>
        <dbReference type="PIRSR" id="PIRSR601461-1"/>
    </source>
</evidence>
<name>K5WMP9_PHACS</name>
<feature type="compositionally biased region" description="Basic and acidic residues" evidence="5">
    <location>
        <begin position="40"/>
        <end position="55"/>
    </location>
</feature>
<protein>
    <recommendedName>
        <fullName evidence="6">Peptidase A1 domain-containing protein</fullName>
    </recommendedName>
</protein>
<dbReference type="CDD" id="cd05471">
    <property type="entry name" value="pepsin_like"/>
    <property type="match status" value="1"/>
</dbReference>
<dbReference type="InterPro" id="IPR033121">
    <property type="entry name" value="PEPTIDASE_A1"/>
</dbReference>
<dbReference type="InterPro" id="IPR001461">
    <property type="entry name" value="Aspartic_peptidase_A1"/>
</dbReference>
<evidence type="ECO:0000256" key="5">
    <source>
        <dbReference type="SAM" id="MobiDB-lite"/>
    </source>
</evidence>
<evidence type="ECO:0000256" key="1">
    <source>
        <dbReference type="ARBA" id="ARBA00007447"/>
    </source>
</evidence>
<feature type="domain" description="Peptidase A1" evidence="6">
    <location>
        <begin position="95"/>
        <end position="409"/>
    </location>
</feature>
<proteinExistence type="inferred from homology"/>
<dbReference type="OrthoDB" id="660550at2759"/>
<dbReference type="SUPFAM" id="SSF50630">
    <property type="entry name" value="Acid proteases"/>
    <property type="match status" value="1"/>
</dbReference>
<dbReference type="Proteomes" id="UP000008370">
    <property type="component" value="Unassembled WGS sequence"/>
</dbReference>
<dbReference type="InParanoid" id="K5WMP9"/>
<dbReference type="PANTHER" id="PTHR47966:SF51">
    <property type="entry name" value="BETA-SITE APP-CLEAVING ENZYME, ISOFORM A-RELATED"/>
    <property type="match status" value="1"/>
</dbReference>
<keyword evidence="8" id="KW-1185">Reference proteome</keyword>
<dbReference type="PROSITE" id="PS51767">
    <property type="entry name" value="PEPTIDASE_A1"/>
    <property type="match status" value="1"/>
</dbReference>
<dbReference type="Gene3D" id="2.40.70.10">
    <property type="entry name" value="Acid Proteases"/>
    <property type="match status" value="2"/>
</dbReference>
<evidence type="ECO:0000313" key="7">
    <source>
        <dbReference type="EMBL" id="EKM51592.1"/>
    </source>
</evidence>
<dbReference type="HOGENOM" id="CLU_038846_0_0_1"/>
<dbReference type="InterPro" id="IPR021109">
    <property type="entry name" value="Peptidase_aspartic_dom_sf"/>
</dbReference>
<organism evidence="7 8">
    <name type="scientific">Phanerochaete carnosa (strain HHB-10118-sp)</name>
    <name type="common">White-rot fungus</name>
    <name type="synonym">Peniophora carnosa</name>
    <dbReference type="NCBI Taxonomy" id="650164"/>
    <lineage>
        <taxon>Eukaryota</taxon>
        <taxon>Fungi</taxon>
        <taxon>Dikarya</taxon>
        <taxon>Basidiomycota</taxon>
        <taxon>Agaricomycotina</taxon>
        <taxon>Agaricomycetes</taxon>
        <taxon>Polyporales</taxon>
        <taxon>Phanerochaetaceae</taxon>
        <taxon>Phanerochaete</taxon>
    </lineage>
</organism>
<evidence type="ECO:0000256" key="2">
    <source>
        <dbReference type="ARBA" id="ARBA00022750"/>
    </source>
</evidence>
<keyword evidence="2 4" id="KW-0064">Aspartyl protease</keyword>
<dbReference type="PROSITE" id="PS00141">
    <property type="entry name" value="ASP_PROTEASE"/>
    <property type="match status" value="2"/>
</dbReference>